<dbReference type="GO" id="GO:0003700">
    <property type="term" value="F:DNA-binding transcription factor activity"/>
    <property type="evidence" value="ECO:0007669"/>
    <property type="project" value="InterPro"/>
</dbReference>
<keyword evidence="2" id="KW-0238">DNA-binding</keyword>
<evidence type="ECO:0000256" key="3">
    <source>
        <dbReference type="ARBA" id="ARBA00023163"/>
    </source>
</evidence>
<dbReference type="InterPro" id="IPR000551">
    <property type="entry name" value="MerR-type_HTH_dom"/>
</dbReference>
<organism evidence="6 7">
    <name type="scientific">Peribacillus saganii</name>
    <dbReference type="NCBI Taxonomy" id="2303992"/>
    <lineage>
        <taxon>Bacteria</taxon>
        <taxon>Bacillati</taxon>
        <taxon>Bacillota</taxon>
        <taxon>Bacilli</taxon>
        <taxon>Bacillales</taxon>
        <taxon>Bacillaceae</taxon>
        <taxon>Peribacillus</taxon>
    </lineage>
</organism>
<dbReference type="SMART" id="SM00422">
    <property type="entry name" value="HTH_MERR"/>
    <property type="match status" value="1"/>
</dbReference>
<name>A0A372LQA8_9BACI</name>
<reference evidence="6 7" key="1">
    <citation type="submission" date="2018-08" db="EMBL/GenBank/DDBJ databases">
        <title>Bacillus chawlae sp. nov., Bacillus glennii sp. nov., and Bacillus saganii sp. nov. Isolated from the Vehicle Assembly Building at Kennedy Space Center where the Viking Spacecraft were Assembled.</title>
        <authorList>
            <person name="Seuylemezian A."/>
            <person name="Vaishampayan P."/>
        </authorList>
    </citation>
    <scope>NUCLEOTIDE SEQUENCE [LARGE SCALE GENOMIC DNA]</scope>
    <source>
        <strain evidence="6 7">V47-23a</strain>
    </source>
</reference>
<comment type="caution">
    <text evidence="6">The sequence shown here is derived from an EMBL/GenBank/DDBJ whole genome shotgun (WGS) entry which is preliminary data.</text>
</comment>
<feature type="domain" description="B12-binding" evidence="5">
    <location>
        <begin position="180"/>
        <end position="300"/>
    </location>
</feature>
<feature type="domain" description="HTH merR-type" evidence="4">
    <location>
        <begin position="10"/>
        <end position="80"/>
    </location>
</feature>
<dbReference type="Pfam" id="PF02607">
    <property type="entry name" value="B12-binding_2"/>
    <property type="match status" value="1"/>
</dbReference>
<dbReference type="InterPro" id="IPR006158">
    <property type="entry name" value="Cobalamin-bd"/>
</dbReference>
<dbReference type="GO" id="GO:0003677">
    <property type="term" value="F:DNA binding"/>
    <property type="evidence" value="ECO:0007669"/>
    <property type="project" value="UniProtKB-KW"/>
</dbReference>
<dbReference type="InterPro" id="IPR047057">
    <property type="entry name" value="MerR_fam"/>
</dbReference>
<dbReference type="InterPro" id="IPR036724">
    <property type="entry name" value="Cobalamin-bd_sf"/>
</dbReference>
<dbReference type="Gene3D" id="1.10.1240.10">
    <property type="entry name" value="Methionine synthase domain"/>
    <property type="match status" value="1"/>
</dbReference>
<dbReference type="PROSITE" id="PS51332">
    <property type="entry name" value="B12_BINDING"/>
    <property type="match status" value="1"/>
</dbReference>
<dbReference type="InterPro" id="IPR003759">
    <property type="entry name" value="Cbl-bd_cap"/>
</dbReference>
<evidence type="ECO:0000256" key="1">
    <source>
        <dbReference type="ARBA" id="ARBA00023015"/>
    </source>
</evidence>
<keyword evidence="3" id="KW-0804">Transcription</keyword>
<evidence type="ECO:0000259" key="5">
    <source>
        <dbReference type="PROSITE" id="PS51332"/>
    </source>
</evidence>
<dbReference type="Proteomes" id="UP000264541">
    <property type="component" value="Unassembled WGS sequence"/>
</dbReference>
<dbReference type="GO" id="GO:0031419">
    <property type="term" value="F:cobalamin binding"/>
    <property type="evidence" value="ECO:0007669"/>
    <property type="project" value="InterPro"/>
</dbReference>
<dbReference type="EMBL" id="QVTE01000016">
    <property type="protein sequence ID" value="RFU70403.1"/>
    <property type="molecule type" value="Genomic_DNA"/>
</dbReference>
<sequence>MTVQKRGFLLFGIKKVSELTGVPEVTLRSWERRYKVINPSRSQGGARYYTKENIEDIIWIKKQKDERGITVRQAMDLLKEIKEMKVESTITGSSYEEHIEEILNFLTEYQTEQATKQINLCFSMFDFEEVFHHIFTPILHRVGYQWENGKLSVAQEHFICNFLQRRIFPFFHDLYADPMKPKAVALCAPEELHNVGLLLFSLFLKRRGIDVLFLGQSTPTESLLPLIHLNNVQLVCISITMEESISQVETFISDLLSKGTNIDFVIGGAGAKFLSEPMQKYRLKGDLENWKKWLNSRSKL</sequence>
<keyword evidence="7" id="KW-1185">Reference proteome</keyword>
<evidence type="ECO:0000313" key="7">
    <source>
        <dbReference type="Proteomes" id="UP000264541"/>
    </source>
</evidence>
<proteinExistence type="predicted"/>
<dbReference type="PANTHER" id="PTHR30204:SF67">
    <property type="entry name" value="HTH-TYPE TRANSCRIPTIONAL REGULATOR MLRA-RELATED"/>
    <property type="match status" value="1"/>
</dbReference>
<evidence type="ECO:0000256" key="2">
    <source>
        <dbReference type="ARBA" id="ARBA00023125"/>
    </source>
</evidence>
<dbReference type="SUPFAM" id="SSF46955">
    <property type="entry name" value="Putative DNA-binding domain"/>
    <property type="match status" value="1"/>
</dbReference>
<dbReference type="Gene3D" id="1.10.1660.10">
    <property type="match status" value="1"/>
</dbReference>
<gene>
    <name evidence="6" type="ORF">D0469_07380</name>
</gene>
<evidence type="ECO:0000259" key="4">
    <source>
        <dbReference type="PROSITE" id="PS50937"/>
    </source>
</evidence>
<dbReference type="InterPro" id="IPR036594">
    <property type="entry name" value="Meth_synthase_dom"/>
</dbReference>
<protein>
    <submittedName>
        <fullName evidence="6">MerR family transcriptional regulator</fullName>
    </submittedName>
</protein>
<evidence type="ECO:0000313" key="6">
    <source>
        <dbReference type="EMBL" id="RFU70403.1"/>
    </source>
</evidence>
<dbReference type="InterPro" id="IPR009061">
    <property type="entry name" value="DNA-bd_dom_put_sf"/>
</dbReference>
<dbReference type="SUPFAM" id="SSF52242">
    <property type="entry name" value="Cobalamin (vitamin B12)-binding domain"/>
    <property type="match status" value="1"/>
</dbReference>
<dbReference type="Pfam" id="PF13411">
    <property type="entry name" value="MerR_1"/>
    <property type="match status" value="1"/>
</dbReference>
<accession>A0A372LQA8</accession>
<dbReference type="GO" id="GO:0046872">
    <property type="term" value="F:metal ion binding"/>
    <property type="evidence" value="ECO:0007669"/>
    <property type="project" value="InterPro"/>
</dbReference>
<dbReference type="Gene3D" id="3.40.50.280">
    <property type="entry name" value="Cobalamin-binding domain"/>
    <property type="match status" value="1"/>
</dbReference>
<dbReference type="AlphaFoldDB" id="A0A372LQA8"/>
<dbReference type="PANTHER" id="PTHR30204">
    <property type="entry name" value="REDOX-CYCLING DRUG-SENSING TRANSCRIPTIONAL ACTIVATOR SOXR"/>
    <property type="match status" value="1"/>
</dbReference>
<dbReference type="Pfam" id="PF02310">
    <property type="entry name" value="B12-binding"/>
    <property type="match status" value="1"/>
</dbReference>
<keyword evidence="1" id="KW-0805">Transcription regulation</keyword>
<dbReference type="PROSITE" id="PS50937">
    <property type="entry name" value="HTH_MERR_2"/>
    <property type="match status" value="1"/>
</dbReference>